<dbReference type="InterPro" id="IPR057402">
    <property type="entry name" value="AIM3_BBC1_C"/>
</dbReference>
<evidence type="ECO:0000256" key="1">
    <source>
        <dbReference type="SAM" id="MobiDB-lite"/>
    </source>
</evidence>
<feature type="compositionally biased region" description="Low complexity" evidence="1">
    <location>
        <begin position="347"/>
        <end position="378"/>
    </location>
</feature>
<reference evidence="4" key="1">
    <citation type="journal article" date="2014" name="Proc. Natl. Acad. Sci. U.S.A.">
        <title>Extensive sampling of basidiomycete genomes demonstrates inadequacy of the white-rot/brown-rot paradigm for wood decay fungi.</title>
        <authorList>
            <person name="Riley R."/>
            <person name="Salamov A.A."/>
            <person name="Brown D.W."/>
            <person name="Nagy L.G."/>
            <person name="Floudas D."/>
            <person name="Held B.W."/>
            <person name="Levasseur A."/>
            <person name="Lombard V."/>
            <person name="Morin E."/>
            <person name="Otillar R."/>
            <person name="Lindquist E.A."/>
            <person name="Sun H."/>
            <person name="LaButti K.M."/>
            <person name="Schmutz J."/>
            <person name="Jabbour D."/>
            <person name="Luo H."/>
            <person name="Baker S.E."/>
            <person name="Pisabarro A.G."/>
            <person name="Walton J.D."/>
            <person name="Blanchette R.A."/>
            <person name="Henrissat B."/>
            <person name="Martin F."/>
            <person name="Cullen D."/>
            <person name="Hibbett D.S."/>
            <person name="Grigoriev I.V."/>
        </authorList>
    </citation>
    <scope>NUCLEOTIDE SEQUENCE [LARGE SCALE GENOMIC DNA]</scope>
    <source>
        <strain evidence="4">FD-172 SS1</strain>
    </source>
</reference>
<feature type="compositionally biased region" description="Low complexity" evidence="1">
    <location>
        <begin position="177"/>
        <end position="193"/>
    </location>
</feature>
<protein>
    <recommendedName>
        <fullName evidence="2">BBC1/AIM3 cysteine proteinase-fold domain-containing protein</fullName>
    </recommendedName>
</protein>
<gene>
    <name evidence="3" type="ORF">BOTBODRAFT_384436</name>
</gene>
<dbReference type="STRING" id="930990.A0A067N8B4"/>
<keyword evidence="4" id="KW-1185">Reference proteome</keyword>
<evidence type="ECO:0000259" key="2">
    <source>
        <dbReference type="Pfam" id="PF25459"/>
    </source>
</evidence>
<dbReference type="InParanoid" id="A0A067N8B4"/>
<dbReference type="PROSITE" id="PS00131">
    <property type="entry name" value="CARBOXYPEPT_SER_SER"/>
    <property type="match status" value="1"/>
</dbReference>
<dbReference type="Proteomes" id="UP000027195">
    <property type="component" value="Unassembled WGS sequence"/>
</dbReference>
<feature type="compositionally biased region" description="Low complexity" evidence="1">
    <location>
        <begin position="322"/>
        <end position="338"/>
    </location>
</feature>
<dbReference type="HOGENOM" id="CLU_382158_0_0_1"/>
<evidence type="ECO:0000313" key="3">
    <source>
        <dbReference type="EMBL" id="KDQ20021.1"/>
    </source>
</evidence>
<feature type="compositionally biased region" description="Pro residues" evidence="1">
    <location>
        <begin position="379"/>
        <end position="392"/>
    </location>
</feature>
<evidence type="ECO:0000313" key="4">
    <source>
        <dbReference type="Proteomes" id="UP000027195"/>
    </source>
</evidence>
<name>A0A067N8B4_BOTB1</name>
<feature type="region of interest" description="Disordered" evidence="1">
    <location>
        <begin position="177"/>
        <end position="213"/>
    </location>
</feature>
<proteinExistence type="predicted"/>
<dbReference type="GO" id="GO:0004185">
    <property type="term" value="F:serine-type carboxypeptidase activity"/>
    <property type="evidence" value="ECO:0007669"/>
    <property type="project" value="InterPro"/>
</dbReference>
<feature type="region of interest" description="Disordered" evidence="1">
    <location>
        <begin position="313"/>
        <end position="413"/>
    </location>
</feature>
<sequence length="724" mass="81100">MIAFESIFRTGRLKLRSSSKSKTIYAEQSASCRSSSPQRTRMCLPQREHFLSATILSTPSKSSYPHRAFPRPRVWLSSRRRLAPSSLSSKSAWTSLQCSTPSRRTWLRNTTPSLRSRRSADLRWTLTLFLKLSLLSKGPLLLPSNNSSIRCALPMIPFGLIWTRRAPPLQTWKRSIMSSSPLSAPPSLDLPRSAMPSRHSSESTSRPWPRLPPLRHNSPSEIARFPLLRLLWLRGARLSTPSSRRMCRCVRQSILRSLSSRNKQRARPTWSETLPPPAKSLPWYSLSSGTHWSPRLRDRGKRPPTQRRQSLLAEEISNVETPPGSRSPSPSSPLRSRPAYVAAESYGGRPSPRRSSTLVMMSDPPMTPPTSRSQTPASSPSPPARKPGPPVPRRSQTMPMAPLFSSSSVPPRGGFPPDAAQALCKHLNTPSEWSSDPMWFTAQHPIPIPLRGKTDVRRGVTWRTSGVKKEARCYALFSDLSIAWWKMEWQMTNPTRSLSVESRFRPAPGPWGRDDLITASKLYGDLIARFAENAVRNEQHVGRGECWDMASEAITSVATTAPHLPRPVESIGRTHGHLIFHGEGGVAPDLQKGNWRGGDICVRRGDIIEWRRARVSTVHPRTDATLGNPDHTAIIVEDSFIRTKLSPSPLNEDGTFELRPASIGTITVIEQAIRQLPVRNRYDLSTLAQGEVWIYRPISMARYLGQEKVTAVWPPPLPSYEVQS</sequence>
<organism evidence="3 4">
    <name type="scientific">Botryobasidium botryosum (strain FD-172 SS1)</name>
    <dbReference type="NCBI Taxonomy" id="930990"/>
    <lineage>
        <taxon>Eukaryota</taxon>
        <taxon>Fungi</taxon>
        <taxon>Dikarya</taxon>
        <taxon>Basidiomycota</taxon>
        <taxon>Agaricomycotina</taxon>
        <taxon>Agaricomycetes</taxon>
        <taxon>Cantharellales</taxon>
        <taxon>Botryobasidiaceae</taxon>
        <taxon>Botryobasidium</taxon>
    </lineage>
</organism>
<dbReference type="EMBL" id="KL198018">
    <property type="protein sequence ID" value="KDQ20021.1"/>
    <property type="molecule type" value="Genomic_DNA"/>
</dbReference>
<dbReference type="AlphaFoldDB" id="A0A067N8B4"/>
<dbReference type="InterPro" id="IPR018202">
    <property type="entry name" value="Ser_caboxypep_ser_AS"/>
</dbReference>
<dbReference type="OrthoDB" id="3357271at2759"/>
<accession>A0A067N8B4</accession>
<dbReference type="Pfam" id="PF25459">
    <property type="entry name" value="AIM3_BBC1_C"/>
    <property type="match status" value="1"/>
</dbReference>
<feature type="domain" description="BBC1/AIM3 cysteine proteinase-fold" evidence="2">
    <location>
        <begin position="502"/>
        <end position="707"/>
    </location>
</feature>